<dbReference type="Proteomes" id="UP000031518">
    <property type="component" value="Unassembled WGS sequence"/>
</dbReference>
<protein>
    <recommendedName>
        <fullName evidence="3">Plasmid stabilization system protein</fullName>
    </recommendedName>
</protein>
<evidence type="ECO:0000313" key="1">
    <source>
        <dbReference type="EMBL" id="CDM65871.1"/>
    </source>
</evidence>
<organism evidence="1 2">
    <name type="scientific">Pyrinomonas methylaliphatogenes</name>
    <dbReference type="NCBI Taxonomy" id="454194"/>
    <lineage>
        <taxon>Bacteria</taxon>
        <taxon>Pseudomonadati</taxon>
        <taxon>Acidobacteriota</taxon>
        <taxon>Blastocatellia</taxon>
        <taxon>Blastocatellales</taxon>
        <taxon>Pyrinomonadaceae</taxon>
        <taxon>Pyrinomonas</taxon>
    </lineage>
</organism>
<reference evidence="1 2" key="2">
    <citation type="submission" date="2015-01" db="EMBL/GenBank/DDBJ databases">
        <title>Complete genome sequence of Pyrinomonas methylaliphatogenes type strain K22T.</title>
        <authorList>
            <person name="Lee K.C.Y."/>
            <person name="Power J.F."/>
            <person name="Dunfield P.F."/>
            <person name="Morgan X.C."/>
            <person name="Huttenhower C."/>
            <person name="Stott M.B."/>
        </authorList>
    </citation>
    <scope>NUCLEOTIDE SEQUENCE [LARGE SCALE GENOMIC DNA]</scope>
    <source>
        <strain evidence="1 2">K22</strain>
    </source>
</reference>
<dbReference type="EMBL" id="CBXV010000006">
    <property type="protein sequence ID" value="CDM65871.1"/>
    <property type="molecule type" value="Genomic_DNA"/>
</dbReference>
<dbReference type="STRING" id="454194.PYK22_01879"/>
<dbReference type="AlphaFoldDB" id="A0A0B6WXP6"/>
<evidence type="ECO:0000313" key="2">
    <source>
        <dbReference type="Proteomes" id="UP000031518"/>
    </source>
</evidence>
<reference evidence="1 2" key="1">
    <citation type="submission" date="2013-12" db="EMBL/GenBank/DDBJ databases">
        <authorList>
            <person name="Stott M."/>
        </authorList>
    </citation>
    <scope>NUCLEOTIDE SEQUENCE [LARGE SCALE GENOMIC DNA]</scope>
    <source>
        <strain evidence="1 2">K22</strain>
    </source>
</reference>
<evidence type="ECO:0008006" key="3">
    <source>
        <dbReference type="Google" id="ProtNLM"/>
    </source>
</evidence>
<keyword evidence="2" id="KW-1185">Reference proteome</keyword>
<dbReference type="SUPFAM" id="SSF143011">
    <property type="entry name" value="RelE-like"/>
    <property type="match status" value="1"/>
</dbReference>
<name>A0A0B6WXP6_9BACT</name>
<accession>A0A0B6WXP6</accession>
<dbReference type="Gene3D" id="3.30.2310.20">
    <property type="entry name" value="RelE-like"/>
    <property type="match status" value="1"/>
</dbReference>
<gene>
    <name evidence="1" type="ORF">PYK22_01879</name>
</gene>
<dbReference type="InterPro" id="IPR035093">
    <property type="entry name" value="RelE/ParE_toxin_dom_sf"/>
</dbReference>
<sequence length="72" mass="8065">MAEYCIRILGAASQELERLDKSIGHRIVQRINWLAANLDAIRLEALTGDLVGLYKLRVTTASFTRCSGMKRS</sequence>
<proteinExistence type="predicted"/>